<dbReference type="SUPFAM" id="SSF53790">
    <property type="entry name" value="Tetrapyrrole methylase"/>
    <property type="match status" value="1"/>
</dbReference>
<keyword evidence="6 11" id="KW-0489">Methyltransferase</keyword>
<evidence type="ECO:0000256" key="5">
    <source>
        <dbReference type="ARBA" id="ARBA00022573"/>
    </source>
</evidence>
<dbReference type="RefSeq" id="WP_013908493.1">
    <property type="nucleotide sequence ID" value="NC_015681.1"/>
</dbReference>
<evidence type="ECO:0000313" key="12">
    <source>
        <dbReference type="Proteomes" id="UP000006793"/>
    </source>
</evidence>
<reference evidence="11 12" key="2">
    <citation type="journal article" date="2012" name="Stand. Genomic Sci.">
        <title>Complete genome sequence of the thermophilic sulfate-reducing ocean bacterium Thermodesulfatator indicus type strain (CIR29812(T)).</title>
        <authorList>
            <person name="Anderson I."/>
            <person name="Saunders E."/>
            <person name="Lapidus A."/>
            <person name="Nolan M."/>
            <person name="Lucas S."/>
            <person name="Tice H."/>
            <person name="Del Rio T.G."/>
            <person name="Cheng J.F."/>
            <person name="Han C."/>
            <person name="Tapia R."/>
            <person name="Goodwin L.A."/>
            <person name="Pitluck S."/>
            <person name="Liolios K."/>
            <person name="Mavromatis K."/>
            <person name="Pagani I."/>
            <person name="Ivanova N."/>
            <person name="Mikhailova N."/>
            <person name="Pati A."/>
            <person name="Chen A."/>
            <person name="Palaniappan K."/>
            <person name="Land M."/>
            <person name="Hauser L."/>
            <person name="Jeffries C.D."/>
            <person name="Chang Y.J."/>
            <person name="Brambilla E.M."/>
            <person name="Rohde M."/>
            <person name="Spring S."/>
            <person name="Goker M."/>
            <person name="Detter J.C."/>
            <person name="Woyke T."/>
            <person name="Bristow J."/>
            <person name="Eisen J.A."/>
            <person name="Markowitz V."/>
            <person name="Hugenholtz P."/>
            <person name="Kyrpides N.C."/>
            <person name="Klenk H.P."/>
        </authorList>
    </citation>
    <scope>NUCLEOTIDE SEQUENCE [LARGE SCALE GENOMIC DNA]</scope>
    <source>
        <strain evidence="12">DSM 15286 / JCM 11887 / CIR29812</strain>
    </source>
</reference>
<comment type="catalytic activity">
    <reaction evidence="1">
        <text>guanosine(46) in tRNA + S-adenosyl-L-methionine = N(7)-methylguanosine(46) in tRNA + S-adenosyl-L-homocysteine</text>
        <dbReference type="Rhea" id="RHEA:42708"/>
        <dbReference type="Rhea" id="RHEA-COMP:10188"/>
        <dbReference type="Rhea" id="RHEA-COMP:10189"/>
        <dbReference type="ChEBI" id="CHEBI:57856"/>
        <dbReference type="ChEBI" id="CHEBI:59789"/>
        <dbReference type="ChEBI" id="CHEBI:74269"/>
        <dbReference type="ChEBI" id="CHEBI:74480"/>
        <dbReference type="EC" id="2.1.1.33"/>
    </reaction>
</comment>
<dbReference type="Gene3D" id="3.40.50.150">
    <property type="entry name" value="Vaccinia Virus protein VP39"/>
    <property type="match status" value="1"/>
</dbReference>
<keyword evidence="7 11" id="KW-0808">Transferase</keyword>
<proteinExistence type="predicted"/>
<evidence type="ECO:0000256" key="2">
    <source>
        <dbReference type="ARBA" id="ARBA00003015"/>
    </source>
</evidence>
<keyword evidence="9" id="KW-0819">tRNA processing</keyword>
<gene>
    <name evidence="11" type="ordered locus">Thein_1899</name>
</gene>
<organism evidence="11 12">
    <name type="scientific">Thermodesulfatator indicus (strain DSM 15286 / JCM 11887 / CIR29812)</name>
    <dbReference type="NCBI Taxonomy" id="667014"/>
    <lineage>
        <taxon>Bacteria</taxon>
        <taxon>Pseudomonadati</taxon>
        <taxon>Thermodesulfobacteriota</taxon>
        <taxon>Thermodesulfobacteria</taxon>
        <taxon>Thermodesulfobacteriales</taxon>
        <taxon>Thermodesulfatatoraceae</taxon>
        <taxon>Thermodesulfatator</taxon>
    </lineage>
</organism>
<dbReference type="STRING" id="667014.Thein_1899"/>
<evidence type="ECO:0000256" key="4">
    <source>
        <dbReference type="ARBA" id="ARBA00011977"/>
    </source>
</evidence>
<dbReference type="CDD" id="cd02440">
    <property type="entry name" value="AdoMet_MTases"/>
    <property type="match status" value="1"/>
</dbReference>
<dbReference type="PANTHER" id="PTHR43182">
    <property type="entry name" value="COBALT-PRECORRIN-6B C(15)-METHYLTRANSFERASE (DECARBOXYLATING)"/>
    <property type="match status" value="1"/>
</dbReference>
<dbReference type="InterPro" id="IPR014777">
    <property type="entry name" value="4pyrrole_Mease_sub1"/>
</dbReference>
<accession>F8ACB6</accession>
<dbReference type="AlphaFoldDB" id="F8ACB6"/>
<dbReference type="EMBL" id="CP002683">
    <property type="protein sequence ID" value="AEH45754.1"/>
    <property type="molecule type" value="Genomic_DNA"/>
</dbReference>
<dbReference type="Gene3D" id="3.30.950.10">
    <property type="entry name" value="Methyltransferase, Cobalt-precorrin-4 Transmethylase, Domain 2"/>
    <property type="match status" value="1"/>
</dbReference>
<keyword evidence="8" id="KW-0949">S-adenosyl-L-methionine</keyword>
<reference evidence="12" key="1">
    <citation type="submission" date="2011-04" db="EMBL/GenBank/DDBJ databases">
        <title>The complete genome of Thermodesulfatator indicus DSM 15286.</title>
        <authorList>
            <person name="Lucas S."/>
            <person name="Copeland A."/>
            <person name="Lapidus A."/>
            <person name="Bruce D."/>
            <person name="Goodwin L."/>
            <person name="Pitluck S."/>
            <person name="Peters L."/>
            <person name="Kyrpides N."/>
            <person name="Mavromatis K."/>
            <person name="Pagani I."/>
            <person name="Ivanova N."/>
            <person name="Saunders L."/>
            <person name="Detter J.C."/>
            <person name="Tapia R."/>
            <person name="Han C."/>
            <person name="Land M."/>
            <person name="Hauser L."/>
            <person name="Markowitz V."/>
            <person name="Cheng J.-F."/>
            <person name="Hugenholtz P."/>
            <person name="Woyke T."/>
            <person name="Wu D."/>
            <person name="Spring S."/>
            <person name="Schroeder M."/>
            <person name="Brambilla E."/>
            <person name="Klenk H.-P."/>
            <person name="Eisen J.A."/>
        </authorList>
    </citation>
    <scope>NUCLEOTIDE SEQUENCE [LARGE SCALE GENOMIC DNA]</scope>
    <source>
        <strain evidence="12">DSM 15286 / JCM 11887 / CIR29812</strain>
    </source>
</reference>
<dbReference type="PaxDb" id="667014-Thein_1899"/>
<name>F8ACB6_THEID</name>
<dbReference type="GO" id="GO:0008176">
    <property type="term" value="F:tRNA (guanine(46)-N7)-methyltransferase activity"/>
    <property type="evidence" value="ECO:0007669"/>
    <property type="project" value="UniProtKB-EC"/>
</dbReference>
<dbReference type="InterPro" id="IPR029063">
    <property type="entry name" value="SAM-dependent_MTases_sf"/>
</dbReference>
<evidence type="ECO:0000259" key="10">
    <source>
        <dbReference type="Pfam" id="PF00590"/>
    </source>
</evidence>
<keyword evidence="5" id="KW-0169">Cobalamin biosynthesis</keyword>
<dbReference type="eggNOG" id="COG2242">
    <property type="taxonomic scope" value="Bacteria"/>
</dbReference>
<feature type="domain" description="Tetrapyrrole methylase" evidence="10">
    <location>
        <begin position="15"/>
        <end position="198"/>
    </location>
</feature>
<dbReference type="eggNOG" id="COG2241">
    <property type="taxonomic scope" value="Bacteria"/>
</dbReference>
<dbReference type="HOGENOM" id="CLU_031955_1_2_0"/>
<dbReference type="UniPathway" id="UPA00148"/>
<sequence length="414" mass="46900">MEETKLWVLGLPVKDYTSEINKALEEADKIVAALHLKDKLVPWHRKFSHKNWFFFKHFSEALEEVEKALSSEKKVAFWASGDPLFFGVGKKFLTRFDPREIKLIPALSSLQVAFAEAKILWEGAFFVSLHGSRKTERNHTLEDIPALVRQYKKLVILTDSENSPKRIAHTLLEARLYQIKMIVAERLGRPEENIIDGTPADFSQKDFKTPNLVIIISEELNKNPVFGLKEKEFLYERGLITKDEVRAVILHKLRLPHRGIFWDIGAGSGSVSCEVANLSPGLLVYAVEKHRERINLIKKNRQKFGLFNVKVIEGNAPEVLSALPSPDRVFIGGGGKGLEDILNAVWLKLKSGPVVIATITIESLDTAYRFLKEKNGLKEVVSIQVSRSSHRISGYTYLKAQNQIYLLVGEKYGN</sequence>
<comment type="pathway">
    <text evidence="3">Cofactor biosynthesis; adenosylcobalamin biosynthesis.</text>
</comment>
<evidence type="ECO:0000256" key="1">
    <source>
        <dbReference type="ARBA" id="ARBA00000142"/>
    </source>
</evidence>
<dbReference type="Gene3D" id="3.40.1010.10">
    <property type="entry name" value="Cobalt-precorrin-4 Transmethylase, Domain 1"/>
    <property type="match status" value="1"/>
</dbReference>
<evidence type="ECO:0000256" key="3">
    <source>
        <dbReference type="ARBA" id="ARBA00004953"/>
    </source>
</evidence>
<protein>
    <recommendedName>
        <fullName evidence="4">tRNA (guanine(46)-N(7))-methyltransferase</fullName>
        <ecNumber evidence="4">2.1.1.33</ecNumber>
    </recommendedName>
</protein>
<evidence type="ECO:0000256" key="7">
    <source>
        <dbReference type="ARBA" id="ARBA00022679"/>
    </source>
</evidence>
<dbReference type="CDD" id="cd11644">
    <property type="entry name" value="Precorrin-6Y-MT"/>
    <property type="match status" value="1"/>
</dbReference>
<evidence type="ECO:0000313" key="11">
    <source>
        <dbReference type="EMBL" id="AEH45754.1"/>
    </source>
</evidence>
<dbReference type="InterPro" id="IPR006365">
    <property type="entry name" value="Cbl_synth_CobL"/>
</dbReference>
<dbReference type="PANTHER" id="PTHR43182:SF1">
    <property type="entry name" value="COBALT-PRECORRIN-7 C(5)-METHYLTRANSFERASE"/>
    <property type="match status" value="1"/>
</dbReference>
<dbReference type="PIRSF" id="PIRSF036428">
    <property type="entry name" value="CobL"/>
    <property type="match status" value="1"/>
</dbReference>
<dbReference type="GO" id="GO:0008276">
    <property type="term" value="F:protein methyltransferase activity"/>
    <property type="evidence" value="ECO:0007669"/>
    <property type="project" value="InterPro"/>
</dbReference>
<dbReference type="InterPro" id="IPR012818">
    <property type="entry name" value="CbiE"/>
</dbReference>
<dbReference type="GO" id="GO:0009236">
    <property type="term" value="P:cobalamin biosynthetic process"/>
    <property type="evidence" value="ECO:0007669"/>
    <property type="project" value="UniProtKB-UniPathway"/>
</dbReference>
<dbReference type="InterPro" id="IPR014776">
    <property type="entry name" value="4pyrrole_Mease_sub2"/>
</dbReference>
<dbReference type="InterPro" id="IPR003358">
    <property type="entry name" value="tRNA_(Gua-N-7)_MeTrfase_Trmb"/>
</dbReference>
<dbReference type="OrthoDB" id="9780707at2"/>
<dbReference type="Pfam" id="PF02390">
    <property type="entry name" value="Methyltransf_4"/>
    <property type="match status" value="1"/>
</dbReference>
<dbReference type="NCBIfam" id="TIGR02467">
    <property type="entry name" value="CbiE"/>
    <property type="match status" value="1"/>
</dbReference>
<dbReference type="InterPro" id="IPR050714">
    <property type="entry name" value="Cobalamin_biosynth_MTase"/>
</dbReference>
<keyword evidence="12" id="KW-1185">Reference proteome</keyword>
<dbReference type="SUPFAM" id="SSF53335">
    <property type="entry name" value="S-adenosyl-L-methionine-dependent methyltransferases"/>
    <property type="match status" value="1"/>
</dbReference>
<dbReference type="InParanoid" id="F8ACB6"/>
<evidence type="ECO:0000256" key="8">
    <source>
        <dbReference type="ARBA" id="ARBA00022691"/>
    </source>
</evidence>
<evidence type="ECO:0000256" key="9">
    <source>
        <dbReference type="ARBA" id="ARBA00022694"/>
    </source>
</evidence>
<evidence type="ECO:0000256" key="6">
    <source>
        <dbReference type="ARBA" id="ARBA00022603"/>
    </source>
</evidence>
<dbReference type="Pfam" id="PF00590">
    <property type="entry name" value="TP_methylase"/>
    <property type="match status" value="1"/>
</dbReference>
<dbReference type="KEGG" id="tid:Thein_1899"/>
<dbReference type="InterPro" id="IPR014008">
    <property type="entry name" value="Cbl_synth_MTase_CbiT"/>
</dbReference>
<dbReference type="InterPro" id="IPR000878">
    <property type="entry name" value="4pyrrol_Mease"/>
</dbReference>
<comment type="function">
    <text evidence="2">Catalyzes the formation of N(7)-methylguanine at position 46 (m7G46) in tRNA.</text>
</comment>
<dbReference type="EC" id="2.1.1.33" evidence="4"/>
<dbReference type="NCBIfam" id="TIGR02469">
    <property type="entry name" value="CbiT"/>
    <property type="match status" value="1"/>
</dbReference>
<dbReference type="PATRIC" id="fig|667014.3.peg.1954"/>
<dbReference type="Proteomes" id="UP000006793">
    <property type="component" value="Chromosome"/>
</dbReference>
<dbReference type="InterPro" id="IPR035996">
    <property type="entry name" value="4pyrrol_Methylase_sf"/>
</dbReference>